<reference evidence="2 3" key="1">
    <citation type="submission" date="2024-06" db="EMBL/GenBank/DDBJ databases">
        <title>The Natural Products Discovery Center: Release of the First 8490 Sequenced Strains for Exploring Actinobacteria Biosynthetic Diversity.</title>
        <authorList>
            <person name="Kalkreuter E."/>
            <person name="Kautsar S.A."/>
            <person name="Yang D."/>
            <person name="Bader C.D."/>
            <person name="Teijaro C.N."/>
            <person name="Fluegel L."/>
            <person name="Davis C.M."/>
            <person name="Simpson J.R."/>
            <person name="Lauterbach L."/>
            <person name="Steele A.D."/>
            <person name="Gui C."/>
            <person name="Meng S."/>
            <person name="Li G."/>
            <person name="Viehrig K."/>
            <person name="Ye F."/>
            <person name="Su P."/>
            <person name="Kiefer A.F."/>
            <person name="Nichols A."/>
            <person name="Cepeda A.J."/>
            <person name="Yan W."/>
            <person name="Fan B."/>
            <person name="Jiang Y."/>
            <person name="Adhikari A."/>
            <person name="Zheng C.-J."/>
            <person name="Schuster L."/>
            <person name="Cowan T.M."/>
            <person name="Smanski M.J."/>
            <person name="Chevrette M.G."/>
            <person name="De Carvalho L.P.S."/>
            <person name="Shen B."/>
        </authorList>
    </citation>
    <scope>NUCLEOTIDE SEQUENCE [LARGE SCALE GENOMIC DNA]</scope>
    <source>
        <strain evidence="2 3">NPDC005137</strain>
    </source>
</reference>
<keyword evidence="3" id="KW-1185">Reference proteome</keyword>
<gene>
    <name evidence="2" type="ORF">ABZV61_25480</name>
</gene>
<feature type="domain" description="Alpha/beta-hydrolase catalytic" evidence="1">
    <location>
        <begin position="11"/>
        <end position="57"/>
    </location>
</feature>
<dbReference type="Proteomes" id="UP001550044">
    <property type="component" value="Unassembled WGS sequence"/>
</dbReference>
<protein>
    <submittedName>
        <fullName evidence="2">Alpha/beta-hydrolase family protein</fullName>
    </submittedName>
</protein>
<proteinExistence type="predicted"/>
<evidence type="ECO:0000313" key="3">
    <source>
        <dbReference type="Proteomes" id="UP001550044"/>
    </source>
</evidence>
<dbReference type="EMBL" id="JBEXIP010000022">
    <property type="protein sequence ID" value="MET8436070.1"/>
    <property type="molecule type" value="Genomic_DNA"/>
</dbReference>
<evidence type="ECO:0000259" key="1">
    <source>
        <dbReference type="Pfam" id="PF10081"/>
    </source>
</evidence>
<organism evidence="2 3">
    <name type="scientific">Streptomyces sp. 900116325</name>
    <dbReference type="NCBI Taxonomy" id="3154295"/>
    <lineage>
        <taxon>Bacteria</taxon>
        <taxon>Bacillati</taxon>
        <taxon>Actinomycetota</taxon>
        <taxon>Actinomycetes</taxon>
        <taxon>Kitasatosporales</taxon>
        <taxon>Streptomycetaceae</taxon>
        <taxon>Streptomyces</taxon>
    </lineage>
</organism>
<dbReference type="InterPro" id="IPR027787">
    <property type="entry name" value="Alpha/beta-hydrolase_catalytic"/>
</dbReference>
<comment type="caution">
    <text evidence="2">The sequence shown here is derived from an EMBL/GenBank/DDBJ whole genome shotgun (WGS) entry which is preliminary data.</text>
</comment>
<evidence type="ECO:0000313" key="2">
    <source>
        <dbReference type="EMBL" id="MET8436070.1"/>
    </source>
</evidence>
<sequence length="103" mass="11480">MVVNGAQSTPFWQATTDLSFTADVPDGHRHTCRAEYVDDWNTVLRPSCTTERDLVRLRGVMSQGAPNANRLGVQSVQVRTCQGSACRRGWLRLAFEPSSRGDR</sequence>
<name>A0ABV2UDZ7_9ACTN</name>
<accession>A0ABV2UDZ7</accession>
<dbReference type="Pfam" id="PF10081">
    <property type="entry name" value="Abhydrolase_9"/>
    <property type="match status" value="1"/>
</dbReference>
<dbReference type="RefSeq" id="WP_356711122.1">
    <property type="nucleotide sequence ID" value="NZ_JBEXIP010000022.1"/>
</dbReference>